<feature type="binding site" evidence="10">
    <location>
        <position position="232"/>
    </location>
    <ligand>
        <name>a purine D-ribonucleoside</name>
        <dbReference type="ChEBI" id="CHEBI:142355"/>
    </ligand>
</feature>
<keyword evidence="7 9" id="KW-0808">Transferase</keyword>
<dbReference type="NCBIfam" id="NF006054">
    <property type="entry name" value="PRK08202.1"/>
    <property type="match status" value="1"/>
</dbReference>
<evidence type="ECO:0000256" key="1">
    <source>
        <dbReference type="ARBA" id="ARBA00005058"/>
    </source>
</evidence>
<evidence type="ECO:0000256" key="9">
    <source>
        <dbReference type="PIRNR" id="PIRNR000477"/>
    </source>
</evidence>
<dbReference type="InterPro" id="IPR011269">
    <property type="entry name" value="PUNP"/>
</dbReference>
<comment type="caution">
    <text evidence="12">The sequence shown here is derived from an EMBL/GenBank/DDBJ whole genome shotgun (WGS) entry which is preliminary data.</text>
</comment>
<feature type="binding site" evidence="10">
    <location>
        <position position="190"/>
    </location>
    <ligand>
        <name>a purine D-ribonucleoside</name>
        <dbReference type="ChEBI" id="CHEBI:142355"/>
    </ligand>
</feature>
<keyword evidence="6 9" id="KW-0328">Glycosyltransferase</keyword>
<dbReference type="PIRSF" id="PIRSF000477">
    <property type="entry name" value="PurNPase"/>
    <property type="match status" value="1"/>
</dbReference>
<dbReference type="AlphaFoldDB" id="A0A4R6RD88"/>
<reference evidence="12 13" key="1">
    <citation type="submission" date="2019-03" db="EMBL/GenBank/DDBJ databases">
        <title>Genomic Encyclopedia of Type Strains, Phase IV (KMG-IV): sequencing the most valuable type-strain genomes for metagenomic binning, comparative biology and taxonomic classification.</title>
        <authorList>
            <person name="Goeker M."/>
        </authorList>
    </citation>
    <scope>NUCLEOTIDE SEQUENCE [LARGE SCALE GENOMIC DNA]</scope>
    <source>
        <strain evidence="12 13">DSM 102969</strain>
    </source>
</reference>
<evidence type="ECO:0000256" key="5">
    <source>
        <dbReference type="ARBA" id="ARBA00013834"/>
    </source>
</evidence>
<dbReference type="UniPathway" id="UPA00606"/>
<evidence type="ECO:0000256" key="8">
    <source>
        <dbReference type="ARBA" id="ARBA00031036"/>
    </source>
</evidence>
<dbReference type="GO" id="GO:0004731">
    <property type="term" value="F:purine-nucleoside phosphorylase activity"/>
    <property type="evidence" value="ECO:0007669"/>
    <property type="project" value="UniProtKB-EC"/>
</dbReference>
<proteinExistence type="inferred from homology"/>
<evidence type="ECO:0000313" key="12">
    <source>
        <dbReference type="EMBL" id="TDP84153.1"/>
    </source>
</evidence>
<dbReference type="GO" id="GO:0005737">
    <property type="term" value="C:cytoplasm"/>
    <property type="evidence" value="ECO:0007669"/>
    <property type="project" value="TreeGrafter"/>
</dbReference>
<dbReference type="EMBL" id="SNXY01000008">
    <property type="protein sequence ID" value="TDP84153.1"/>
    <property type="molecule type" value="Genomic_DNA"/>
</dbReference>
<feature type="binding site" evidence="10">
    <location>
        <position position="209"/>
    </location>
    <ligand>
        <name>phosphate</name>
        <dbReference type="ChEBI" id="CHEBI:43474"/>
    </ligand>
</feature>
<evidence type="ECO:0000256" key="10">
    <source>
        <dbReference type="PIRSR" id="PIRSR000477-2"/>
    </source>
</evidence>
<feature type="binding site" evidence="10">
    <location>
        <begin position="81"/>
        <end position="83"/>
    </location>
    <ligand>
        <name>phosphate</name>
        <dbReference type="ChEBI" id="CHEBI:43474"/>
    </ligand>
</feature>
<comment type="function">
    <text evidence="9">The purine nucleoside phosphorylases catalyze the phosphorolytic breakdown of the N-glycosidic bond in the beta-(deoxy)ribonucleoside molecules, with the formation of the corresponding free purine bases and pentose-1-phosphate.</text>
</comment>
<evidence type="ECO:0000256" key="7">
    <source>
        <dbReference type="ARBA" id="ARBA00022679"/>
    </source>
</evidence>
<keyword evidence="13" id="KW-1185">Reference proteome</keyword>
<protein>
    <recommendedName>
        <fullName evidence="5 9">Purine nucleoside phosphorylase</fullName>
        <ecNumber evidence="4 9">2.4.2.1</ecNumber>
    </recommendedName>
    <alternativeName>
        <fullName evidence="8 9">Inosine-guanosine phosphorylase</fullName>
    </alternativeName>
</protein>
<evidence type="ECO:0000256" key="6">
    <source>
        <dbReference type="ARBA" id="ARBA00022676"/>
    </source>
</evidence>
<feature type="binding site" evidence="10">
    <location>
        <position position="30"/>
    </location>
    <ligand>
        <name>phosphate</name>
        <dbReference type="ChEBI" id="CHEBI:43474"/>
    </ligand>
</feature>
<dbReference type="Gene3D" id="3.40.50.1580">
    <property type="entry name" value="Nucleoside phosphorylase domain"/>
    <property type="match status" value="1"/>
</dbReference>
<accession>A0A4R6RD88</accession>
<dbReference type="InterPro" id="IPR000845">
    <property type="entry name" value="Nucleoside_phosphorylase_d"/>
</dbReference>
<dbReference type="Pfam" id="PF01048">
    <property type="entry name" value="PNP_UDP_1"/>
    <property type="match status" value="1"/>
</dbReference>
<dbReference type="GO" id="GO:0009116">
    <property type="term" value="P:nucleoside metabolic process"/>
    <property type="evidence" value="ECO:0007669"/>
    <property type="project" value="InterPro"/>
</dbReference>
<evidence type="ECO:0000259" key="11">
    <source>
        <dbReference type="Pfam" id="PF01048"/>
    </source>
</evidence>
<dbReference type="InterPro" id="IPR011268">
    <property type="entry name" value="Purine_phosphorylase"/>
</dbReference>
<comment type="subunit">
    <text evidence="3">Homotrimer.</text>
</comment>
<evidence type="ECO:0000256" key="3">
    <source>
        <dbReference type="ARBA" id="ARBA00011233"/>
    </source>
</evidence>
<dbReference type="SUPFAM" id="SSF53167">
    <property type="entry name" value="Purine and uridine phosphorylases"/>
    <property type="match status" value="1"/>
</dbReference>
<feature type="domain" description="Nucleoside phosphorylase" evidence="11">
    <location>
        <begin position="24"/>
        <end position="266"/>
    </location>
</feature>
<feature type="binding site" evidence="10">
    <location>
        <position position="61"/>
    </location>
    <ligand>
        <name>phosphate</name>
        <dbReference type="ChEBI" id="CHEBI:43474"/>
    </ligand>
</feature>
<sequence>MFAPDRAAECAALVRTRTDLSPRLGMVLGSGLGSFADTVADAVRIPFADLPGFPVSTVTGHRGELVIGRVGGVPIALLSGRAHYYEHGDAAAMKTPIATFAALGCEGVILTNAAGGLDPAVGPGELMLISDHINFAGTNPLFGEMGDRRFVGMTQAYDAGLADLFRAAAAAEDIRLSEGVYMWFTGPSFETPAEIRAARILGAQAVGMSTVPEVILARFYGLRVAAVSTVTNFAAGMTGAELSHEETKENGPKGAEKLKRLLPRVVAAFGAS</sequence>
<dbReference type="EC" id="2.4.2.1" evidence="4 9"/>
<dbReference type="PANTHER" id="PTHR11904:SF9">
    <property type="entry name" value="PURINE NUCLEOSIDE PHOSPHORYLASE-RELATED"/>
    <property type="match status" value="1"/>
</dbReference>
<gene>
    <name evidence="12" type="ORF">EDD54_2757</name>
</gene>
<evidence type="ECO:0000313" key="13">
    <source>
        <dbReference type="Proteomes" id="UP000294547"/>
    </source>
</evidence>
<dbReference type="RefSeq" id="WP_126540078.1">
    <property type="nucleotide sequence ID" value="NZ_BSPM01000002.1"/>
</dbReference>
<organism evidence="12 13">
    <name type="scientific">Oharaeibacter diazotrophicus</name>
    <dbReference type="NCBI Taxonomy" id="1920512"/>
    <lineage>
        <taxon>Bacteria</taxon>
        <taxon>Pseudomonadati</taxon>
        <taxon>Pseudomonadota</taxon>
        <taxon>Alphaproteobacteria</taxon>
        <taxon>Hyphomicrobiales</taxon>
        <taxon>Pleomorphomonadaceae</taxon>
        <taxon>Oharaeibacter</taxon>
    </lineage>
</organism>
<dbReference type="NCBIfam" id="TIGR01698">
    <property type="entry name" value="PUNP"/>
    <property type="match status" value="1"/>
</dbReference>
<dbReference type="CDD" id="cd09009">
    <property type="entry name" value="PNP-EcPNPII_like"/>
    <property type="match status" value="1"/>
</dbReference>
<dbReference type="PANTHER" id="PTHR11904">
    <property type="entry name" value="METHYLTHIOADENOSINE/PURINE NUCLEOSIDE PHOSPHORYLASE"/>
    <property type="match status" value="1"/>
</dbReference>
<comment type="similarity">
    <text evidence="2 9">Belongs to the PNP/MTAP phosphorylase family.</text>
</comment>
<dbReference type="Proteomes" id="UP000294547">
    <property type="component" value="Unassembled WGS sequence"/>
</dbReference>
<dbReference type="NCBIfam" id="TIGR01697">
    <property type="entry name" value="PNPH-PUNA-XAPA"/>
    <property type="match status" value="1"/>
</dbReference>
<feature type="binding site" evidence="10">
    <location>
        <position position="113"/>
    </location>
    <ligand>
        <name>phosphate</name>
        <dbReference type="ChEBI" id="CHEBI:43474"/>
    </ligand>
</feature>
<evidence type="ECO:0000256" key="2">
    <source>
        <dbReference type="ARBA" id="ARBA00006751"/>
    </source>
</evidence>
<dbReference type="OrthoDB" id="1523230at2"/>
<name>A0A4R6RD88_9HYPH</name>
<evidence type="ECO:0000256" key="4">
    <source>
        <dbReference type="ARBA" id="ARBA00011886"/>
    </source>
</evidence>
<dbReference type="InterPro" id="IPR035994">
    <property type="entry name" value="Nucleoside_phosphorylase_sf"/>
</dbReference>
<comment type="pathway">
    <text evidence="1 9">Purine metabolism; purine nucleoside salvage.</text>
</comment>